<comment type="catalytic activity">
    <reaction evidence="1 10">
        <text>N-(5-phospho-beta-D-ribosyl)anthranilate = 1-(2-carboxyphenylamino)-1-deoxy-D-ribulose 5-phosphate</text>
        <dbReference type="Rhea" id="RHEA:21540"/>
        <dbReference type="ChEBI" id="CHEBI:18277"/>
        <dbReference type="ChEBI" id="CHEBI:58613"/>
        <dbReference type="EC" id="5.3.1.24"/>
    </reaction>
</comment>
<comment type="similarity">
    <text evidence="3 10">Belongs to the TrpF family.</text>
</comment>
<accession>A0A0S2KEH5</accession>
<dbReference type="FunFam" id="3.20.20.70:FF:000075">
    <property type="entry name" value="Tryptophan biosynthesis protein TRP1"/>
    <property type="match status" value="1"/>
</dbReference>
<evidence type="ECO:0000259" key="11">
    <source>
        <dbReference type="Pfam" id="PF00697"/>
    </source>
</evidence>
<dbReference type="KEGG" id="pspi:PS2015_1851"/>
<dbReference type="SUPFAM" id="SSF51366">
    <property type="entry name" value="Ribulose-phoshate binding barrel"/>
    <property type="match status" value="1"/>
</dbReference>
<feature type="domain" description="N-(5'phosphoribosyl) anthranilate isomerase (PRAI)" evidence="11">
    <location>
        <begin position="6"/>
        <end position="209"/>
    </location>
</feature>
<protein>
    <recommendedName>
        <fullName evidence="5 10">N-(5'-phosphoribosyl)anthranilate isomerase</fullName>
        <shortName evidence="10">PRAI</shortName>
        <ecNumber evidence="4 10">5.3.1.24</ecNumber>
    </recommendedName>
</protein>
<dbReference type="InterPro" id="IPR011060">
    <property type="entry name" value="RibuloseP-bd_barrel"/>
</dbReference>
<dbReference type="Gene3D" id="3.20.20.70">
    <property type="entry name" value="Aldolase class I"/>
    <property type="match status" value="1"/>
</dbReference>
<dbReference type="InterPro" id="IPR001240">
    <property type="entry name" value="PRAI_dom"/>
</dbReference>
<keyword evidence="7 10" id="KW-0822">Tryptophan biosynthesis</keyword>
<name>A0A0S2KEH5_9GAMM</name>
<dbReference type="AlphaFoldDB" id="A0A0S2KEH5"/>
<dbReference type="PANTHER" id="PTHR42894">
    <property type="entry name" value="N-(5'-PHOSPHORIBOSYL)ANTHRANILATE ISOMERASE"/>
    <property type="match status" value="1"/>
</dbReference>
<evidence type="ECO:0000256" key="4">
    <source>
        <dbReference type="ARBA" id="ARBA00012572"/>
    </source>
</evidence>
<keyword evidence="8 10" id="KW-0057">Aromatic amino acid biosynthesis</keyword>
<dbReference type="HAMAP" id="MF_00135">
    <property type="entry name" value="PRAI"/>
    <property type="match status" value="1"/>
</dbReference>
<dbReference type="Pfam" id="PF00697">
    <property type="entry name" value="PRAI"/>
    <property type="match status" value="1"/>
</dbReference>
<dbReference type="GO" id="GO:0004640">
    <property type="term" value="F:phosphoribosylanthranilate isomerase activity"/>
    <property type="evidence" value="ECO:0007669"/>
    <property type="project" value="UniProtKB-UniRule"/>
</dbReference>
<dbReference type="InterPro" id="IPR013785">
    <property type="entry name" value="Aldolase_TIM"/>
</dbReference>
<evidence type="ECO:0000313" key="13">
    <source>
        <dbReference type="Proteomes" id="UP000065641"/>
    </source>
</evidence>
<proteinExistence type="inferred from homology"/>
<evidence type="ECO:0000256" key="2">
    <source>
        <dbReference type="ARBA" id="ARBA00004664"/>
    </source>
</evidence>
<keyword evidence="9 10" id="KW-0413">Isomerase</keyword>
<dbReference type="OrthoDB" id="9796196at2"/>
<organism evidence="12 13">
    <name type="scientific">Pseudohongiella spirulinae</name>
    <dbReference type="NCBI Taxonomy" id="1249552"/>
    <lineage>
        <taxon>Bacteria</taxon>
        <taxon>Pseudomonadati</taxon>
        <taxon>Pseudomonadota</taxon>
        <taxon>Gammaproteobacteria</taxon>
        <taxon>Pseudomonadales</taxon>
        <taxon>Pseudohongiellaceae</taxon>
        <taxon>Pseudohongiella</taxon>
    </lineage>
</organism>
<evidence type="ECO:0000256" key="1">
    <source>
        <dbReference type="ARBA" id="ARBA00001164"/>
    </source>
</evidence>
<evidence type="ECO:0000256" key="3">
    <source>
        <dbReference type="ARBA" id="ARBA00007571"/>
    </source>
</evidence>
<evidence type="ECO:0000256" key="10">
    <source>
        <dbReference type="HAMAP-Rule" id="MF_00135"/>
    </source>
</evidence>
<dbReference type="PANTHER" id="PTHR42894:SF1">
    <property type="entry name" value="N-(5'-PHOSPHORIBOSYL)ANTHRANILATE ISOMERASE"/>
    <property type="match status" value="1"/>
</dbReference>
<evidence type="ECO:0000256" key="7">
    <source>
        <dbReference type="ARBA" id="ARBA00022822"/>
    </source>
</evidence>
<evidence type="ECO:0000256" key="8">
    <source>
        <dbReference type="ARBA" id="ARBA00023141"/>
    </source>
</evidence>
<keyword evidence="13" id="KW-1185">Reference proteome</keyword>
<dbReference type="InterPro" id="IPR044643">
    <property type="entry name" value="TrpF_fam"/>
</dbReference>
<dbReference type="UniPathway" id="UPA00035">
    <property type="reaction ID" value="UER00042"/>
</dbReference>
<dbReference type="GO" id="GO:0000162">
    <property type="term" value="P:L-tryptophan biosynthetic process"/>
    <property type="evidence" value="ECO:0007669"/>
    <property type="project" value="UniProtKB-UniRule"/>
</dbReference>
<keyword evidence="6 10" id="KW-0028">Amino-acid biosynthesis</keyword>
<dbReference type="EMBL" id="CP013189">
    <property type="protein sequence ID" value="ALO46499.1"/>
    <property type="molecule type" value="Genomic_DNA"/>
</dbReference>
<dbReference type="RefSeq" id="WP_058023247.1">
    <property type="nucleotide sequence ID" value="NZ_CP013189.1"/>
</dbReference>
<evidence type="ECO:0000256" key="6">
    <source>
        <dbReference type="ARBA" id="ARBA00022605"/>
    </source>
</evidence>
<dbReference type="NCBIfam" id="NF002298">
    <property type="entry name" value="PRK01222.1-4"/>
    <property type="match status" value="1"/>
</dbReference>
<comment type="pathway">
    <text evidence="2 10">Amino-acid biosynthesis; L-tryptophan biosynthesis; L-tryptophan from chorismate: step 3/5.</text>
</comment>
<sequence length="216" mass="23364">MPRTRVKICGITRPDDARQAAWFGADALGLVFYPPSKRAVSPAQAAVIVSVTPVFVSMIGLFVNPDKKDVRDALRQVRLDCLQFHGDEDAAFCESFGLPYMKAVRVKPGQDGLAADPLQEASAHPNASAILLDAFDARQAGGTGKQFDWTVARRCVEQCNVPVVLAGGLKAANVAQAITQVRPWALDLSSGVESEPGLKDPEKLQEFFKEVNRVCI</sequence>
<dbReference type="Proteomes" id="UP000065641">
    <property type="component" value="Chromosome"/>
</dbReference>
<evidence type="ECO:0000313" key="12">
    <source>
        <dbReference type="EMBL" id="ALO46499.1"/>
    </source>
</evidence>
<dbReference type="STRING" id="1249552.PS2015_1851"/>
<dbReference type="CDD" id="cd00405">
    <property type="entry name" value="PRAI"/>
    <property type="match status" value="1"/>
</dbReference>
<evidence type="ECO:0000256" key="5">
    <source>
        <dbReference type="ARBA" id="ARBA00022272"/>
    </source>
</evidence>
<gene>
    <name evidence="10" type="primary">trpF</name>
    <name evidence="12" type="ORF">PS2015_1851</name>
</gene>
<dbReference type="EC" id="5.3.1.24" evidence="4 10"/>
<evidence type="ECO:0000256" key="9">
    <source>
        <dbReference type="ARBA" id="ARBA00023235"/>
    </source>
</evidence>
<dbReference type="PATRIC" id="fig|1249552.3.peg.1858"/>
<reference evidence="12 13" key="1">
    <citation type="submission" date="2015-11" db="EMBL/GenBank/DDBJ databases">
        <authorList>
            <person name="Zhang Y."/>
            <person name="Guo Z."/>
        </authorList>
    </citation>
    <scope>NUCLEOTIDE SEQUENCE [LARGE SCALE GENOMIC DNA]</scope>
    <source>
        <strain evidence="12 13">KCTC 32221</strain>
    </source>
</reference>